<reference evidence="7 8" key="1">
    <citation type="submission" date="2019-06" db="EMBL/GenBank/DDBJ databases">
        <authorList>
            <person name="Broberg M."/>
        </authorList>
    </citation>
    <scope>NUCLEOTIDE SEQUENCE [LARGE SCALE GENOMIC DNA]</scope>
</reference>
<dbReference type="InterPro" id="IPR056884">
    <property type="entry name" value="NPHP3-like_N"/>
</dbReference>
<dbReference type="EMBL" id="CABFNS010000868">
    <property type="protein sequence ID" value="VUC33634.1"/>
    <property type="molecule type" value="Genomic_DNA"/>
</dbReference>
<dbReference type="Gene3D" id="3.40.50.300">
    <property type="entry name" value="P-loop containing nucleotide triphosphate hydrolases"/>
    <property type="match status" value="1"/>
</dbReference>
<keyword evidence="8" id="KW-1185">Reference proteome</keyword>
<evidence type="ECO:0000259" key="5">
    <source>
        <dbReference type="Pfam" id="PF22939"/>
    </source>
</evidence>
<evidence type="ECO:0000256" key="1">
    <source>
        <dbReference type="ARBA" id="ARBA00022737"/>
    </source>
</evidence>
<proteinExistence type="predicted"/>
<keyword evidence="1" id="KW-0677">Repeat</keyword>
<feature type="repeat" description="ANK" evidence="3">
    <location>
        <begin position="1660"/>
        <end position="1692"/>
    </location>
</feature>
<dbReference type="Pfam" id="PF24883">
    <property type="entry name" value="NPHP3_N"/>
    <property type="match status" value="1"/>
</dbReference>
<feature type="repeat" description="ANK" evidence="3">
    <location>
        <begin position="1433"/>
        <end position="1465"/>
    </location>
</feature>
<feature type="repeat" description="ANK" evidence="3">
    <location>
        <begin position="1043"/>
        <end position="1075"/>
    </location>
</feature>
<feature type="repeat" description="ANK" evidence="3">
    <location>
        <begin position="877"/>
        <end position="909"/>
    </location>
</feature>
<evidence type="ECO:0000313" key="7">
    <source>
        <dbReference type="EMBL" id="VUC33634.1"/>
    </source>
</evidence>
<feature type="repeat" description="ANK" evidence="3">
    <location>
        <begin position="1205"/>
        <end position="1237"/>
    </location>
</feature>
<comment type="caution">
    <text evidence="7">The sequence shown here is derived from an EMBL/GenBank/DDBJ whole genome shotgun (WGS) entry which is preliminary data.</text>
</comment>
<dbReference type="InterPro" id="IPR051631">
    <property type="entry name" value="Ankyrin-KH/SAM_domain"/>
</dbReference>
<keyword evidence="2 3" id="KW-0040">ANK repeat</keyword>
<feature type="repeat" description="ANK" evidence="3">
    <location>
        <begin position="1143"/>
        <end position="1172"/>
    </location>
</feature>
<dbReference type="InterPro" id="IPR000845">
    <property type="entry name" value="Nucleoside_phosphorylase_d"/>
</dbReference>
<feature type="repeat" description="ANK" evidence="3">
    <location>
        <begin position="910"/>
        <end position="942"/>
    </location>
</feature>
<feature type="repeat" description="ANK" evidence="3">
    <location>
        <begin position="1335"/>
        <end position="1367"/>
    </location>
</feature>
<feature type="repeat" description="ANK" evidence="3">
    <location>
        <begin position="943"/>
        <end position="975"/>
    </location>
</feature>
<dbReference type="Proteomes" id="UP000766486">
    <property type="component" value="Unassembled WGS sequence"/>
</dbReference>
<feature type="domain" description="GPI inositol-deacylase winged helix" evidence="5">
    <location>
        <begin position="665"/>
        <end position="744"/>
    </location>
</feature>
<feature type="repeat" description="ANK" evidence="3">
    <location>
        <begin position="1499"/>
        <end position="1531"/>
    </location>
</feature>
<evidence type="ECO:0008006" key="9">
    <source>
        <dbReference type="Google" id="ProtNLM"/>
    </source>
</evidence>
<feature type="domain" description="Nephrocystin 3-like N-terminal" evidence="6">
    <location>
        <begin position="358"/>
        <end position="522"/>
    </location>
</feature>
<feature type="repeat" description="ANK" evidence="3">
    <location>
        <begin position="1400"/>
        <end position="1432"/>
    </location>
</feature>
<gene>
    <name evidence="7" type="ORF">CLO192961_LOCUS359722</name>
</gene>
<feature type="repeat" description="ANK" evidence="3">
    <location>
        <begin position="1466"/>
        <end position="1498"/>
    </location>
</feature>
<dbReference type="Pfam" id="PF22939">
    <property type="entry name" value="WHD_GPIID"/>
    <property type="match status" value="1"/>
</dbReference>
<dbReference type="PANTHER" id="PTHR23206:SF7">
    <property type="entry name" value="PROTEIN KINASE DOMAIN-CONTAINING PROTEIN"/>
    <property type="match status" value="1"/>
</dbReference>
<sequence length="1755" mass="191627">MATQSKISRKSHRDYSIGLIFALPLELTAATAMLDETHDDLPKKASDLNTYTLGSINDHNIVLACLPVGETGTNSAAVTARGMATTFPSIKLGLLVGIGGGIPPKVRLGDVVVSTPTGRYGGVVQWDFGKAEDEGKLRHTGSLNSPPIPLRTALTKLIRDHKMKGSKVPSYLDEMKKKYPRLAADYTWSESRKDPVSTTTGQGEQKKLKDLTVHYGLIASGNQVIKDAKKRDILNQRYDGNILCVETEAAGLMNHFPCLVIRGICDYADAQKSDDWQEYAAAVAAGFAKELLFYVQHTEVDAERPMREVLDQGQSSPTENGETRVKLQSKEDLEILDWLTKVDYGPQQSDYFKRRQLGTGEWFLQSSDFIKWLASHKSALFCHGIPGAGKTIISSMVVDLLTSRFKQPDTGIAYIYCNYQRQNEQEIEDLLSSILKQLAQHFSAIPDCIKEAYEKHKVGRTRLSLAEISAMISTLVGMHSRTFLVVDALDECQPLKGCRRRLLSELSNLLTRHDVNIFATSRVISEITDPEIMDHFQDHDYIEIRANSEDVATYLDEHVKELSPSIVRKNPELQKEITTTISQTVDGMYNLVVLFSEGFLLTVHRFLLAPLYLSLLGDKFTLNEIRETLGVLRQRDKHQDKLRKNNSLILAYEQVMRRITGQMPGMKDLALNVLMWITFAKRQLTIEELRHALATKKAQSHIDDGDLLDVVDMISVCAGLVTTDTESGIVRLVHFTTREYLMQTQSRWFACAEARIAATCAIYLSFDSFGSGPCFGDDRLSERLRFSPFYSYATLYWGHHAREDGSRIQEVIDFLTQKAKVESSSQVLMTPGESLFWDIDDFSPNTTGLHLAAFFGLVGATQALLQLTQHPNPRDSMSRTPLWYASQNGHLAVIKILVEAGCDLNAACKRGESALLAAVEGGHLDVTRMLVAAGIDVEASSDDGKRALTVAAEKGYTDIVNELLTVGAQVSAEGFRANPLLLAASKGYLGPLRSLLNAGADVNGGDAETIQKSLQLATRRGHLELVERLLSEQEVIKAVSSYSPWTPLEIAVQNGHPHIVAALLSAGADIDASNRSKVGLLFLAASRGHEEIVQALLEAGADANTRDLNSALNQASYDGSFGIVEKLLAAGAHIHATGEGIATPLQRAAMGGHRAVVEKLLEAGAGVNARYDEQAALRTLAAKDHIWAIEKMVATGTDINSPDEEERTLLQVASEKGHVKVVKRLLALGADVYADGRGDNQTALCLAIKGGWLEVVEKLLSAGANPGALSYRDRLKGARLAAAQGHLHVARGLLGREPSIGEITSFRQALQDGKQESIEAFLTEKADLKSALDEDDCSRLLVAVDEGHLAIVERLLAAGADVHSGNWHRSPIQSAVDNGHLGIVEELLAAGADVNRTDVYGKSPLFVAASNGHLAVVERLLAAGADINRMDSYGRSPLFVAINYGHLAVVERLLAAGVDTNNSKSSKHSPIRKAAYNGYLEVVERLLAAGADANALDIDAYSPLETAISQSHLDIVERLLAAGADVNHRLPILSAVSKGHLEIFERLWAAGADVEAENEEGHSPLALAACKGHQEFVERLLAAGVNVNPAISRRKFTALTLATRSGHIHIVRMLLEKGADVNYIESNGKTAVHYAAEAGYLNILEKLLSAGADVTIVDEDGCAAIHAAAREGHLEVIKRLQETNLDVNTRSENGPTPIQLACKNLHREVVRYLIAAGADDTDASIFKYPDPIESHADRTPNLENWSAEFESWFRD</sequence>
<feature type="domain" description="Nucleoside phosphorylase" evidence="4">
    <location>
        <begin position="17"/>
        <end position="290"/>
    </location>
</feature>
<accession>A0ABY6UQJ4</accession>
<dbReference type="SMART" id="SM00248">
    <property type="entry name" value="ANK"/>
    <property type="match status" value="25"/>
</dbReference>
<dbReference type="Gene3D" id="3.40.50.1580">
    <property type="entry name" value="Nucleoside phosphorylase domain"/>
    <property type="match status" value="1"/>
</dbReference>
<name>A0ABY6UQJ4_BIOOC</name>
<dbReference type="SUPFAM" id="SSF48403">
    <property type="entry name" value="Ankyrin repeat"/>
    <property type="match status" value="4"/>
</dbReference>
<feature type="repeat" description="ANK" evidence="3">
    <location>
        <begin position="1693"/>
        <end position="1719"/>
    </location>
</feature>
<dbReference type="InterPro" id="IPR002110">
    <property type="entry name" value="Ankyrin_rpt"/>
</dbReference>
<dbReference type="Gene3D" id="1.25.40.20">
    <property type="entry name" value="Ankyrin repeat-containing domain"/>
    <property type="match status" value="6"/>
</dbReference>
<feature type="repeat" description="ANK" evidence="3">
    <location>
        <begin position="1081"/>
        <end position="1108"/>
    </location>
</feature>
<dbReference type="Pfam" id="PF01048">
    <property type="entry name" value="PNP_UDP_1"/>
    <property type="match status" value="1"/>
</dbReference>
<dbReference type="PROSITE" id="PS50088">
    <property type="entry name" value="ANK_REPEAT"/>
    <property type="match status" value="21"/>
</dbReference>
<feature type="repeat" description="ANK" evidence="3">
    <location>
        <begin position="1367"/>
        <end position="1399"/>
    </location>
</feature>
<dbReference type="InterPro" id="IPR054471">
    <property type="entry name" value="GPIID_WHD"/>
</dbReference>
<dbReference type="PROSITE" id="PS50297">
    <property type="entry name" value="ANK_REP_REGION"/>
    <property type="match status" value="18"/>
</dbReference>
<dbReference type="PRINTS" id="PR01415">
    <property type="entry name" value="ANKYRIN"/>
</dbReference>
<evidence type="ECO:0000256" key="2">
    <source>
        <dbReference type="ARBA" id="ARBA00023043"/>
    </source>
</evidence>
<dbReference type="InterPro" id="IPR027417">
    <property type="entry name" value="P-loop_NTPase"/>
</dbReference>
<feature type="repeat" description="ANK" evidence="3">
    <location>
        <begin position="975"/>
        <end position="1007"/>
    </location>
</feature>
<feature type="repeat" description="ANK" evidence="3">
    <location>
        <begin position="1527"/>
        <end position="1559"/>
    </location>
</feature>
<dbReference type="Pfam" id="PF12796">
    <property type="entry name" value="Ank_2"/>
    <property type="match status" value="7"/>
</dbReference>
<evidence type="ECO:0000259" key="4">
    <source>
        <dbReference type="Pfam" id="PF01048"/>
    </source>
</evidence>
<dbReference type="PANTHER" id="PTHR23206">
    <property type="entry name" value="MASK PROTEIN"/>
    <property type="match status" value="1"/>
</dbReference>
<evidence type="ECO:0000313" key="8">
    <source>
        <dbReference type="Proteomes" id="UP000766486"/>
    </source>
</evidence>
<feature type="repeat" description="ANK" evidence="3">
    <location>
        <begin position="1627"/>
        <end position="1659"/>
    </location>
</feature>
<feature type="repeat" description="ANK" evidence="3">
    <location>
        <begin position="1560"/>
        <end position="1588"/>
    </location>
</feature>
<dbReference type="InterPro" id="IPR035994">
    <property type="entry name" value="Nucleoside_phosphorylase_sf"/>
</dbReference>
<protein>
    <recommendedName>
        <fullName evidence="9">Nucleoside phosphorylase domain-containing protein</fullName>
    </recommendedName>
</protein>
<dbReference type="SUPFAM" id="SSF52540">
    <property type="entry name" value="P-loop containing nucleoside triphosphate hydrolases"/>
    <property type="match status" value="1"/>
</dbReference>
<dbReference type="SUPFAM" id="SSF53167">
    <property type="entry name" value="Purine and uridine phosphorylases"/>
    <property type="match status" value="1"/>
</dbReference>
<feature type="repeat" description="ANK" evidence="3">
    <location>
        <begin position="1239"/>
        <end position="1271"/>
    </location>
</feature>
<evidence type="ECO:0000259" key="6">
    <source>
        <dbReference type="Pfam" id="PF24883"/>
    </source>
</evidence>
<dbReference type="Pfam" id="PF13637">
    <property type="entry name" value="Ank_4"/>
    <property type="match status" value="1"/>
</dbReference>
<organism evidence="7 8">
    <name type="scientific">Bionectria ochroleuca</name>
    <name type="common">Gliocladium roseum</name>
    <dbReference type="NCBI Taxonomy" id="29856"/>
    <lineage>
        <taxon>Eukaryota</taxon>
        <taxon>Fungi</taxon>
        <taxon>Dikarya</taxon>
        <taxon>Ascomycota</taxon>
        <taxon>Pezizomycotina</taxon>
        <taxon>Sordariomycetes</taxon>
        <taxon>Hypocreomycetidae</taxon>
        <taxon>Hypocreales</taxon>
        <taxon>Bionectriaceae</taxon>
        <taxon>Clonostachys</taxon>
    </lineage>
</organism>
<dbReference type="InterPro" id="IPR036770">
    <property type="entry name" value="Ankyrin_rpt-contain_sf"/>
</dbReference>
<evidence type="ECO:0000256" key="3">
    <source>
        <dbReference type="PROSITE-ProRule" id="PRU00023"/>
    </source>
</evidence>
<feature type="repeat" description="ANK" evidence="3">
    <location>
        <begin position="1594"/>
        <end position="1626"/>
    </location>
</feature>